<dbReference type="EMBL" id="KK101438">
    <property type="protein sequence ID" value="KIZ00885.1"/>
    <property type="molecule type" value="Genomic_DNA"/>
</dbReference>
<feature type="domain" description="AGC-kinase C-terminal" evidence="7">
    <location>
        <begin position="140"/>
        <end position="215"/>
    </location>
</feature>
<dbReference type="OrthoDB" id="417078at2759"/>
<keyword evidence="1" id="KW-0723">Serine/threonine-protein kinase</keyword>
<name>A0A0D2MCB0_9CHLO</name>
<protein>
    <submittedName>
        <fullName evidence="8">Protein kinase, cGMP-dependent</fullName>
        <ecNumber evidence="8">2.7.11.12</ecNumber>
    </submittedName>
</protein>
<dbReference type="InterPro" id="IPR000719">
    <property type="entry name" value="Prot_kinase_dom"/>
</dbReference>
<dbReference type="Pfam" id="PF00069">
    <property type="entry name" value="Pkinase"/>
    <property type="match status" value="1"/>
</dbReference>
<dbReference type="SMART" id="SM00220">
    <property type="entry name" value="S_TKc"/>
    <property type="match status" value="1"/>
</dbReference>
<evidence type="ECO:0000259" key="6">
    <source>
        <dbReference type="PROSITE" id="PS50011"/>
    </source>
</evidence>
<dbReference type="InterPro" id="IPR000961">
    <property type="entry name" value="AGC-kinase_C"/>
</dbReference>
<gene>
    <name evidence="8" type="ORF">MNEG_7075</name>
</gene>
<dbReference type="Gene3D" id="1.10.510.10">
    <property type="entry name" value="Transferase(Phosphotransferase) domain 1"/>
    <property type="match status" value="1"/>
</dbReference>
<dbReference type="Proteomes" id="UP000054498">
    <property type="component" value="Unassembled WGS sequence"/>
</dbReference>
<dbReference type="STRING" id="145388.A0A0D2MCB0"/>
<evidence type="ECO:0000256" key="5">
    <source>
        <dbReference type="ARBA" id="ARBA00022840"/>
    </source>
</evidence>
<accession>A0A0D2MCB0</accession>
<organism evidence="8 9">
    <name type="scientific">Monoraphidium neglectum</name>
    <dbReference type="NCBI Taxonomy" id="145388"/>
    <lineage>
        <taxon>Eukaryota</taxon>
        <taxon>Viridiplantae</taxon>
        <taxon>Chlorophyta</taxon>
        <taxon>core chlorophytes</taxon>
        <taxon>Chlorophyceae</taxon>
        <taxon>CS clade</taxon>
        <taxon>Sphaeropleales</taxon>
        <taxon>Selenastraceae</taxon>
        <taxon>Monoraphidium</taxon>
    </lineage>
</organism>
<dbReference type="GO" id="GO:0004692">
    <property type="term" value="F:cGMP-dependent protein kinase activity"/>
    <property type="evidence" value="ECO:0007669"/>
    <property type="project" value="UniProtKB-EC"/>
</dbReference>
<evidence type="ECO:0000313" key="8">
    <source>
        <dbReference type="EMBL" id="KIZ00885.1"/>
    </source>
</evidence>
<reference evidence="8 9" key="1">
    <citation type="journal article" date="2013" name="BMC Genomics">
        <title>Reconstruction of the lipid metabolism for the microalga Monoraphidium neglectum from its genome sequence reveals characteristics suitable for biofuel production.</title>
        <authorList>
            <person name="Bogen C."/>
            <person name="Al-Dilaimi A."/>
            <person name="Albersmeier A."/>
            <person name="Wichmann J."/>
            <person name="Grundmann M."/>
            <person name="Rupp O."/>
            <person name="Lauersen K.J."/>
            <person name="Blifernez-Klassen O."/>
            <person name="Kalinowski J."/>
            <person name="Goesmann A."/>
            <person name="Mussgnug J.H."/>
            <person name="Kruse O."/>
        </authorList>
    </citation>
    <scope>NUCLEOTIDE SEQUENCE [LARGE SCALE GENOMIC DNA]</scope>
    <source>
        <strain evidence="8 9">SAG 48.87</strain>
    </source>
</reference>
<keyword evidence="5" id="KW-0067">ATP-binding</keyword>
<dbReference type="PROSITE" id="PS51285">
    <property type="entry name" value="AGC_KINASE_CTER"/>
    <property type="match status" value="1"/>
</dbReference>
<dbReference type="InterPro" id="IPR011009">
    <property type="entry name" value="Kinase-like_dom_sf"/>
</dbReference>
<evidence type="ECO:0000256" key="4">
    <source>
        <dbReference type="ARBA" id="ARBA00022777"/>
    </source>
</evidence>
<dbReference type="KEGG" id="mng:MNEG_7075"/>
<keyword evidence="4 8" id="KW-0418">Kinase</keyword>
<evidence type="ECO:0000256" key="1">
    <source>
        <dbReference type="ARBA" id="ARBA00022527"/>
    </source>
</evidence>
<evidence type="ECO:0000256" key="2">
    <source>
        <dbReference type="ARBA" id="ARBA00022679"/>
    </source>
</evidence>
<dbReference type="GeneID" id="25739951"/>
<dbReference type="GO" id="GO:0004691">
    <property type="term" value="F:cAMP-dependent protein kinase activity"/>
    <property type="evidence" value="ECO:0007669"/>
    <property type="project" value="TreeGrafter"/>
</dbReference>
<evidence type="ECO:0000259" key="7">
    <source>
        <dbReference type="PROSITE" id="PS51285"/>
    </source>
</evidence>
<dbReference type="AlphaFoldDB" id="A0A0D2MCB0"/>
<dbReference type="PANTHER" id="PTHR24353:SF139">
    <property type="match status" value="1"/>
</dbReference>
<keyword evidence="9" id="KW-1185">Reference proteome</keyword>
<keyword evidence="2 8" id="KW-0808">Transferase</keyword>
<dbReference type="RefSeq" id="XP_013899904.1">
    <property type="nucleotide sequence ID" value="XM_014044450.1"/>
</dbReference>
<sequence length="215" mass="24149">MARRRRGFVKLGDFGFAKVLDGQGRTYTFCGTPGYVAPENVLAHGYNYSVDWWGLGVLLYVLLTGRQPFSSPKTEDPMVVMRRIVDENWQIKYPPYLSTAAKVWGAGEDLIMKLLERKPTKRLGMLSGKAADVMRHKWFDGVDWDALGSKRVVPPRKPRVRDGRGLGWKGRVAGSETDSAKRLKELVENERKGVGRPAKESQDELAECEAIFGGF</sequence>
<proteinExistence type="predicted"/>
<dbReference type="PROSITE" id="PS50011">
    <property type="entry name" value="PROTEIN_KINASE_DOM"/>
    <property type="match status" value="1"/>
</dbReference>
<keyword evidence="3" id="KW-0547">Nucleotide-binding</keyword>
<dbReference type="SUPFAM" id="SSF56112">
    <property type="entry name" value="Protein kinase-like (PK-like)"/>
    <property type="match status" value="1"/>
</dbReference>
<dbReference type="EC" id="2.7.11.12" evidence="8"/>
<evidence type="ECO:0000313" key="9">
    <source>
        <dbReference type="Proteomes" id="UP000054498"/>
    </source>
</evidence>
<dbReference type="GO" id="GO:0005524">
    <property type="term" value="F:ATP binding"/>
    <property type="evidence" value="ECO:0007669"/>
    <property type="project" value="UniProtKB-KW"/>
</dbReference>
<feature type="domain" description="Protein kinase" evidence="6">
    <location>
        <begin position="1"/>
        <end position="139"/>
    </location>
</feature>
<dbReference type="PANTHER" id="PTHR24353">
    <property type="entry name" value="CYCLIC NUCLEOTIDE-DEPENDENT PROTEIN KINASE"/>
    <property type="match status" value="1"/>
</dbReference>
<evidence type="ECO:0000256" key="3">
    <source>
        <dbReference type="ARBA" id="ARBA00022741"/>
    </source>
</evidence>
<dbReference type="GO" id="GO:0005952">
    <property type="term" value="C:cAMP-dependent protein kinase complex"/>
    <property type="evidence" value="ECO:0007669"/>
    <property type="project" value="TreeGrafter"/>
</dbReference>